<dbReference type="Pfam" id="PF07727">
    <property type="entry name" value="RVT_2"/>
    <property type="match status" value="1"/>
</dbReference>
<dbReference type="AlphaFoldDB" id="A0AAV3R409"/>
<keyword evidence="3" id="KW-1185">Reference proteome</keyword>
<protein>
    <recommendedName>
        <fullName evidence="1">Reverse transcriptase Ty1/copia-type domain-containing protein</fullName>
    </recommendedName>
</protein>
<proteinExistence type="predicted"/>
<dbReference type="EMBL" id="BAABME010007077">
    <property type="protein sequence ID" value="GAA0170056.1"/>
    <property type="molecule type" value="Genomic_DNA"/>
</dbReference>
<feature type="domain" description="Reverse transcriptase Ty1/copia-type" evidence="1">
    <location>
        <begin position="3"/>
        <end position="80"/>
    </location>
</feature>
<dbReference type="Proteomes" id="UP001454036">
    <property type="component" value="Unassembled WGS sequence"/>
</dbReference>
<dbReference type="InterPro" id="IPR043502">
    <property type="entry name" value="DNA/RNA_pol_sf"/>
</dbReference>
<dbReference type="PANTHER" id="PTHR11439">
    <property type="entry name" value="GAG-POL-RELATED RETROTRANSPOSON"/>
    <property type="match status" value="1"/>
</dbReference>
<dbReference type="InterPro" id="IPR013103">
    <property type="entry name" value="RVT_2"/>
</dbReference>
<gene>
    <name evidence="2" type="ORF">LIER_24402</name>
</gene>
<evidence type="ECO:0000313" key="2">
    <source>
        <dbReference type="EMBL" id="GAA0170056.1"/>
    </source>
</evidence>
<name>A0AAV3R409_LITER</name>
<evidence type="ECO:0000259" key="1">
    <source>
        <dbReference type="Pfam" id="PF07727"/>
    </source>
</evidence>
<dbReference type="SUPFAM" id="SSF56672">
    <property type="entry name" value="DNA/RNA polymerases"/>
    <property type="match status" value="1"/>
</dbReference>
<organism evidence="2 3">
    <name type="scientific">Lithospermum erythrorhizon</name>
    <name type="common">Purple gromwell</name>
    <name type="synonym">Lithospermum officinale var. erythrorhizon</name>
    <dbReference type="NCBI Taxonomy" id="34254"/>
    <lineage>
        <taxon>Eukaryota</taxon>
        <taxon>Viridiplantae</taxon>
        <taxon>Streptophyta</taxon>
        <taxon>Embryophyta</taxon>
        <taxon>Tracheophyta</taxon>
        <taxon>Spermatophyta</taxon>
        <taxon>Magnoliopsida</taxon>
        <taxon>eudicotyledons</taxon>
        <taxon>Gunneridae</taxon>
        <taxon>Pentapetalae</taxon>
        <taxon>asterids</taxon>
        <taxon>lamiids</taxon>
        <taxon>Boraginales</taxon>
        <taxon>Boraginaceae</taxon>
        <taxon>Boraginoideae</taxon>
        <taxon>Lithospermeae</taxon>
        <taxon>Lithospermum</taxon>
    </lineage>
</organism>
<reference evidence="2 3" key="1">
    <citation type="submission" date="2024-01" db="EMBL/GenBank/DDBJ databases">
        <title>The complete chloroplast genome sequence of Lithospermum erythrorhizon: insights into the phylogenetic relationship among Boraginaceae species and the maternal lineages of purple gromwells.</title>
        <authorList>
            <person name="Okada T."/>
            <person name="Watanabe K."/>
        </authorList>
    </citation>
    <scope>NUCLEOTIDE SEQUENCE [LARGE SCALE GENOMIC DNA]</scope>
</reference>
<accession>A0AAV3R409</accession>
<sequence>MLVYVDDILVTGNCSQAFSGFIATLSARFVTRDLGDLNIFLGIEAIPRSDGSLLLSQHQYILDLLVKTNMTSCKPSSTPLTTTPVAHTSSDAAPHPSEFRQIVGSLQYLLLTRPDLSFIVNKKQNTVARSSTESEYKALANCATEITWLMSLLRELHVSVPTAPVLWCDNLGAIFLYANPVFHARTKHIEIDFHFVREKFSSDKLRLACRLTSACKGSIGSSRTSSDST</sequence>
<evidence type="ECO:0000313" key="3">
    <source>
        <dbReference type="Proteomes" id="UP001454036"/>
    </source>
</evidence>
<dbReference type="PANTHER" id="PTHR11439:SF450">
    <property type="entry name" value="REVERSE TRANSCRIPTASE TY1_COPIA-TYPE DOMAIN-CONTAINING PROTEIN"/>
    <property type="match status" value="1"/>
</dbReference>
<comment type="caution">
    <text evidence="2">The sequence shown here is derived from an EMBL/GenBank/DDBJ whole genome shotgun (WGS) entry which is preliminary data.</text>
</comment>
<dbReference type="CDD" id="cd09272">
    <property type="entry name" value="RNase_HI_RT_Ty1"/>
    <property type="match status" value="1"/>
</dbReference>